<dbReference type="Proteomes" id="UP000829196">
    <property type="component" value="Unassembled WGS sequence"/>
</dbReference>
<organism evidence="1 2">
    <name type="scientific">Dendrobium nobile</name>
    <name type="common">Orchid</name>
    <dbReference type="NCBI Taxonomy" id="94219"/>
    <lineage>
        <taxon>Eukaryota</taxon>
        <taxon>Viridiplantae</taxon>
        <taxon>Streptophyta</taxon>
        <taxon>Embryophyta</taxon>
        <taxon>Tracheophyta</taxon>
        <taxon>Spermatophyta</taxon>
        <taxon>Magnoliopsida</taxon>
        <taxon>Liliopsida</taxon>
        <taxon>Asparagales</taxon>
        <taxon>Orchidaceae</taxon>
        <taxon>Epidendroideae</taxon>
        <taxon>Malaxideae</taxon>
        <taxon>Dendrobiinae</taxon>
        <taxon>Dendrobium</taxon>
    </lineage>
</organism>
<gene>
    <name evidence="1" type="ORF">KFK09_006992</name>
</gene>
<dbReference type="OrthoDB" id="769866at2759"/>
<dbReference type="AlphaFoldDB" id="A0A8T3BVK9"/>
<accession>A0A8T3BVK9</accession>
<dbReference type="EMBL" id="JAGYWB010000006">
    <property type="protein sequence ID" value="KAI0519543.1"/>
    <property type="molecule type" value="Genomic_DNA"/>
</dbReference>
<reference evidence="1" key="1">
    <citation type="journal article" date="2022" name="Front. Genet.">
        <title>Chromosome-Scale Assembly of the Dendrobium nobile Genome Provides Insights Into the Molecular Mechanism of the Biosynthesis of the Medicinal Active Ingredient of Dendrobium.</title>
        <authorList>
            <person name="Xu Q."/>
            <person name="Niu S.-C."/>
            <person name="Li K.-L."/>
            <person name="Zheng P.-J."/>
            <person name="Zhang X.-J."/>
            <person name="Jia Y."/>
            <person name="Liu Y."/>
            <person name="Niu Y.-X."/>
            <person name="Yu L.-H."/>
            <person name="Chen D.-F."/>
            <person name="Zhang G.-Q."/>
        </authorList>
    </citation>
    <scope>NUCLEOTIDE SEQUENCE</scope>
    <source>
        <tissue evidence="1">Leaf</tissue>
    </source>
</reference>
<keyword evidence="2" id="KW-1185">Reference proteome</keyword>
<name>A0A8T3BVK9_DENNO</name>
<evidence type="ECO:0000313" key="1">
    <source>
        <dbReference type="EMBL" id="KAI0519543.1"/>
    </source>
</evidence>
<sequence>MSSGCYRCIISRSQVGLLKWRKASGMLCVIKFPLKLKEKFYKMKVRPAKYGVECWPLEVPLLGLETPFFLLLLSFSSLFLLPLDHGSPLVVAFIHLFDSTRVNASKLSRVRSHYFFHSNVFPSSFAPFGSASCTCVSGFDSLTLLLHIYAALPVI</sequence>
<evidence type="ECO:0000313" key="2">
    <source>
        <dbReference type="Proteomes" id="UP000829196"/>
    </source>
</evidence>
<proteinExistence type="predicted"/>
<comment type="caution">
    <text evidence="1">The sequence shown here is derived from an EMBL/GenBank/DDBJ whole genome shotgun (WGS) entry which is preliminary data.</text>
</comment>
<protein>
    <submittedName>
        <fullName evidence="1">Uncharacterized protein</fullName>
    </submittedName>
</protein>